<evidence type="ECO:0008006" key="12">
    <source>
        <dbReference type="Google" id="ProtNLM"/>
    </source>
</evidence>
<keyword evidence="4" id="KW-0611">Plant defense</keyword>
<sequence length="387" mass="43600">MKLWRRLKLLMVLGFISLILVFCQYYIAEICIPIKVANTMLPCKKDYSSEKGGSRRRLLWYEHRMLASKESKCKKVNGEVPIISVDALHQLHILIFFLAVLHVLYSAVTMGLGRLKIRGWKQWEQETESHDYEFSNVLLSYVLSPEFLDDVDSPVLWASFVVFLLLNVSGWQALYWAALIPLFIILAVGTKLQAILTKMALEIKKDMQLSKEFLLCKAQTSTFGLYEFDLKDPCFHDNYKLVIGKIALGVGMGSHMKKSIFDEQTSKALKKWHNAVKKRTVKGGKSPARTPGGGSPTASVSSTLHSAGTTLHRFMTTGHSTRPFTYETDPEQSDYEAEPLSPTSSTTTNLIVRVDNNVSEIELSAPNGVDENRNVDDFSFVKPVPLK</sequence>
<evidence type="ECO:0000256" key="6">
    <source>
        <dbReference type="ARBA" id="ARBA00023136"/>
    </source>
</evidence>
<dbReference type="Pfam" id="PF03094">
    <property type="entry name" value="Mlo"/>
    <property type="match status" value="3"/>
</dbReference>
<name>A0A6A4L664_9ERIC</name>
<evidence type="ECO:0000313" key="11">
    <source>
        <dbReference type="Proteomes" id="UP000428333"/>
    </source>
</evidence>
<comment type="similarity">
    <text evidence="2">Belongs to the MLO family.</text>
</comment>
<evidence type="ECO:0000256" key="8">
    <source>
        <dbReference type="SAM" id="MobiDB-lite"/>
    </source>
</evidence>
<dbReference type="AlphaFoldDB" id="A0A6A4L664"/>
<dbReference type="GO" id="GO:0006952">
    <property type="term" value="P:defense response"/>
    <property type="evidence" value="ECO:0007669"/>
    <property type="project" value="UniProtKB-KW"/>
</dbReference>
<gene>
    <name evidence="10" type="ORF">C3L33_17894</name>
</gene>
<evidence type="ECO:0000256" key="5">
    <source>
        <dbReference type="ARBA" id="ARBA00022989"/>
    </source>
</evidence>
<feature type="compositionally biased region" description="Acidic residues" evidence="8">
    <location>
        <begin position="328"/>
        <end position="337"/>
    </location>
</feature>
<feature type="transmembrane region" description="Helical" evidence="9">
    <location>
        <begin position="180"/>
        <end position="201"/>
    </location>
</feature>
<feature type="non-terminal residue" evidence="10">
    <location>
        <position position="1"/>
    </location>
</feature>
<evidence type="ECO:0000256" key="7">
    <source>
        <dbReference type="ARBA" id="ARBA00023265"/>
    </source>
</evidence>
<feature type="region of interest" description="Disordered" evidence="8">
    <location>
        <begin position="318"/>
        <end position="349"/>
    </location>
</feature>
<keyword evidence="3 9" id="KW-0812">Transmembrane</keyword>
<dbReference type="GO" id="GO:0016020">
    <property type="term" value="C:membrane"/>
    <property type="evidence" value="ECO:0007669"/>
    <property type="project" value="UniProtKB-SubCell"/>
</dbReference>
<dbReference type="OrthoDB" id="1388414at2759"/>
<keyword evidence="6 9" id="KW-0472">Membrane</keyword>
<evidence type="ECO:0000256" key="2">
    <source>
        <dbReference type="ARBA" id="ARBA00006574"/>
    </source>
</evidence>
<evidence type="ECO:0000256" key="1">
    <source>
        <dbReference type="ARBA" id="ARBA00004141"/>
    </source>
</evidence>
<dbReference type="PANTHER" id="PTHR31942">
    <property type="entry name" value="MLO-LIKE PROTEIN 1"/>
    <property type="match status" value="1"/>
</dbReference>
<evidence type="ECO:0000313" key="10">
    <source>
        <dbReference type="EMBL" id="KAE9450208.1"/>
    </source>
</evidence>
<organism evidence="10 11">
    <name type="scientific">Rhododendron williamsianum</name>
    <dbReference type="NCBI Taxonomy" id="262921"/>
    <lineage>
        <taxon>Eukaryota</taxon>
        <taxon>Viridiplantae</taxon>
        <taxon>Streptophyta</taxon>
        <taxon>Embryophyta</taxon>
        <taxon>Tracheophyta</taxon>
        <taxon>Spermatophyta</taxon>
        <taxon>Magnoliopsida</taxon>
        <taxon>eudicotyledons</taxon>
        <taxon>Gunneridae</taxon>
        <taxon>Pentapetalae</taxon>
        <taxon>asterids</taxon>
        <taxon>Ericales</taxon>
        <taxon>Ericaceae</taxon>
        <taxon>Ericoideae</taxon>
        <taxon>Rhodoreae</taxon>
        <taxon>Rhododendron</taxon>
    </lineage>
</organism>
<feature type="region of interest" description="Disordered" evidence="8">
    <location>
        <begin position="278"/>
        <end position="303"/>
    </location>
</feature>
<comment type="subcellular location">
    <subcellularLocation>
        <location evidence="1">Membrane</location>
        <topology evidence="1">Multi-pass membrane protein</topology>
    </subcellularLocation>
</comment>
<accession>A0A6A4L664</accession>
<protein>
    <recommendedName>
        <fullName evidence="12">MLO-like protein</fullName>
    </recommendedName>
</protein>
<keyword evidence="7" id="KW-0568">Pathogenesis-related protein</keyword>
<dbReference type="Proteomes" id="UP000428333">
    <property type="component" value="Linkage Group LG11"/>
</dbReference>
<feature type="transmembrane region" description="Helical" evidence="9">
    <location>
        <begin position="7"/>
        <end position="27"/>
    </location>
</feature>
<evidence type="ECO:0000256" key="3">
    <source>
        <dbReference type="ARBA" id="ARBA00022692"/>
    </source>
</evidence>
<dbReference type="PANTHER" id="PTHR31942:SF49">
    <property type="entry name" value="MLO-LIKE PROTEIN 8"/>
    <property type="match status" value="1"/>
</dbReference>
<evidence type="ECO:0000256" key="9">
    <source>
        <dbReference type="SAM" id="Phobius"/>
    </source>
</evidence>
<proteinExistence type="inferred from homology"/>
<feature type="transmembrane region" description="Helical" evidence="9">
    <location>
        <begin position="91"/>
        <end position="112"/>
    </location>
</feature>
<dbReference type="InterPro" id="IPR004326">
    <property type="entry name" value="Mlo"/>
</dbReference>
<dbReference type="EMBL" id="QEFC01003080">
    <property type="protein sequence ID" value="KAE9450208.1"/>
    <property type="molecule type" value="Genomic_DNA"/>
</dbReference>
<feature type="region of interest" description="Disordered" evidence="8">
    <location>
        <begin position="365"/>
        <end position="387"/>
    </location>
</feature>
<keyword evidence="11" id="KW-1185">Reference proteome</keyword>
<evidence type="ECO:0000256" key="4">
    <source>
        <dbReference type="ARBA" id="ARBA00022821"/>
    </source>
</evidence>
<comment type="caution">
    <text evidence="10">The sequence shown here is derived from an EMBL/GenBank/DDBJ whole genome shotgun (WGS) entry which is preliminary data.</text>
</comment>
<reference evidence="10 11" key="1">
    <citation type="journal article" date="2019" name="Genome Biol. Evol.">
        <title>The Rhododendron genome and chromosomal organization provide insight into shared whole-genome duplications across the heath family (Ericaceae).</title>
        <authorList>
            <person name="Soza V.L."/>
            <person name="Lindsley D."/>
            <person name="Waalkes A."/>
            <person name="Ramage E."/>
            <person name="Patwardhan R.P."/>
            <person name="Burton J.N."/>
            <person name="Adey A."/>
            <person name="Kumar A."/>
            <person name="Qiu R."/>
            <person name="Shendure J."/>
            <person name="Hall B."/>
        </authorList>
    </citation>
    <scope>NUCLEOTIDE SEQUENCE [LARGE SCALE GENOMIC DNA]</scope>
    <source>
        <strain evidence="10">RSF 1966-606</strain>
    </source>
</reference>
<keyword evidence="5 9" id="KW-1133">Transmembrane helix</keyword>